<organism evidence="13 14">
    <name type="scientific">Ictalurus punctatus</name>
    <name type="common">Channel catfish</name>
    <name type="synonym">Silurus punctatus</name>
    <dbReference type="NCBI Taxonomy" id="7998"/>
    <lineage>
        <taxon>Eukaryota</taxon>
        <taxon>Metazoa</taxon>
        <taxon>Chordata</taxon>
        <taxon>Craniata</taxon>
        <taxon>Vertebrata</taxon>
        <taxon>Euteleostomi</taxon>
        <taxon>Actinopterygii</taxon>
        <taxon>Neopterygii</taxon>
        <taxon>Teleostei</taxon>
        <taxon>Ostariophysi</taxon>
        <taxon>Siluriformes</taxon>
        <taxon>Ictaluridae</taxon>
        <taxon>Ictalurus</taxon>
    </lineage>
</organism>
<reference evidence="13" key="1">
    <citation type="journal article" date="2016" name="Nat. Commun.">
        <title>The channel catfish genome sequence provides insights into the evolution of scale formation in teleosts.</title>
        <authorList>
            <person name="Liu Z."/>
            <person name="Liu S."/>
            <person name="Yao J."/>
            <person name="Bao L."/>
            <person name="Zhang J."/>
            <person name="Li Y."/>
            <person name="Jiang C."/>
            <person name="Sun L."/>
            <person name="Wang R."/>
            <person name="Zhang Y."/>
            <person name="Zhou T."/>
            <person name="Zeng Q."/>
            <person name="Fu Q."/>
            <person name="Gao S."/>
            <person name="Li N."/>
            <person name="Koren S."/>
            <person name="Jiang Y."/>
            <person name="Zimin A."/>
            <person name="Xu P."/>
            <person name="Phillippy A.M."/>
            <person name="Geng X."/>
            <person name="Song L."/>
            <person name="Sun F."/>
            <person name="Li C."/>
            <person name="Wang X."/>
            <person name="Chen A."/>
            <person name="Jin Y."/>
            <person name="Yuan Z."/>
            <person name="Yang Y."/>
            <person name="Tan S."/>
            <person name="Peatman E."/>
            <person name="Lu J."/>
            <person name="Qin Z."/>
            <person name="Dunham R."/>
            <person name="Li Z."/>
            <person name="Sonstegard T."/>
            <person name="Feng J."/>
            <person name="Danzmann R.G."/>
            <person name="Schroeder S."/>
            <person name="Scheffler B."/>
            <person name="Duke M.V."/>
            <person name="Ballard L."/>
            <person name="Kucuktas H."/>
            <person name="Kaltenboeck L."/>
            <person name="Liu H."/>
            <person name="Armbruster J."/>
            <person name="Xie Y."/>
            <person name="Kirby M.L."/>
            <person name="Tian Y."/>
            <person name="Flanagan M.E."/>
            <person name="Mu W."/>
            <person name="Waldbieser G.C."/>
        </authorList>
    </citation>
    <scope>NUCLEOTIDE SEQUENCE [LARGE SCALE GENOMIC DNA]</scope>
    <source>
        <strain evidence="13">SDA103</strain>
    </source>
</reference>
<keyword evidence="3" id="KW-0221">Differentiation</keyword>
<keyword evidence="13" id="KW-1185">Reference proteome</keyword>
<feature type="compositionally biased region" description="Pro residues" evidence="10">
    <location>
        <begin position="686"/>
        <end position="702"/>
    </location>
</feature>
<dbReference type="Pfam" id="PF23183">
    <property type="entry name" value="bHLH_NPAS4"/>
    <property type="match status" value="1"/>
</dbReference>
<accession>A0A2D0SYT1</accession>
<dbReference type="SUPFAM" id="SSF55785">
    <property type="entry name" value="PYP-like sensor domain (PAS domain)"/>
    <property type="match status" value="2"/>
</dbReference>
<name>A0A2D0SYT1_ICTPU</name>
<dbReference type="CDD" id="cd19697">
    <property type="entry name" value="bHLH-PAS_NPAS4_PASD10"/>
    <property type="match status" value="1"/>
</dbReference>
<evidence type="ECO:0000313" key="14">
    <source>
        <dbReference type="RefSeq" id="XP_017347495.1"/>
    </source>
</evidence>
<dbReference type="Pfam" id="PF14598">
    <property type="entry name" value="PAS_11"/>
    <property type="match status" value="1"/>
</dbReference>
<dbReference type="PANTHER" id="PTHR23043:SF24">
    <property type="entry name" value="NEURONAL PAS DOMAIN-CONTAINING PROTEIN 4"/>
    <property type="match status" value="1"/>
</dbReference>
<keyword evidence="5" id="KW-0805">Transcription regulation</keyword>
<keyword evidence="7" id="KW-0010">Activator</keyword>
<keyword evidence="8" id="KW-0804">Transcription</keyword>
<dbReference type="InterPro" id="IPR011598">
    <property type="entry name" value="bHLH_dom"/>
</dbReference>
<gene>
    <name evidence="14" type="primary">npas4b</name>
</gene>
<evidence type="ECO:0000256" key="1">
    <source>
        <dbReference type="ARBA" id="ARBA00004123"/>
    </source>
</evidence>
<keyword evidence="6" id="KW-0238">DNA-binding</keyword>
<evidence type="ECO:0000259" key="12">
    <source>
        <dbReference type="PROSITE" id="PS50888"/>
    </source>
</evidence>
<keyword evidence="4" id="KW-0524">Neurogenesis</keyword>
<dbReference type="OrthoDB" id="9978016at2759"/>
<dbReference type="KEGG" id="ipu:108278556"/>
<dbReference type="CDD" id="cd00130">
    <property type="entry name" value="PAS"/>
    <property type="match status" value="2"/>
</dbReference>
<keyword evidence="9" id="KW-0539">Nucleus</keyword>
<evidence type="ECO:0000256" key="7">
    <source>
        <dbReference type="ARBA" id="ARBA00023159"/>
    </source>
</evidence>
<feature type="domain" description="BHLH" evidence="12">
    <location>
        <begin position="1"/>
        <end position="53"/>
    </location>
</feature>
<protein>
    <submittedName>
        <fullName evidence="14">Neuronal PAS domain-containing protein 4B</fullName>
    </submittedName>
</protein>
<dbReference type="GO" id="GO:0046983">
    <property type="term" value="F:protein dimerization activity"/>
    <property type="evidence" value="ECO:0007669"/>
    <property type="project" value="InterPro"/>
</dbReference>
<dbReference type="InterPro" id="IPR035965">
    <property type="entry name" value="PAS-like_dom_sf"/>
</dbReference>
<dbReference type="GO" id="GO:0030154">
    <property type="term" value="P:cell differentiation"/>
    <property type="evidence" value="ECO:0007669"/>
    <property type="project" value="UniProtKB-KW"/>
</dbReference>
<dbReference type="STRING" id="7998.ENSIPUP00000036791"/>
<reference evidence="14" key="2">
    <citation type="submission" date="2025-08" db="UniProtKB">
        <authorList>
            <consortium name="RefSeq"/>
        </authorList>
    </citation>
    <scope>IDENTIFICATION</scope>
    <source>
        <tissue evidence="14">Blood</tissue>
    </source>
</reference>
<evidence type="ECO:0000259" key="11">
    <source>
        <dbReference type="PROSITE" id="PS50112"/>
    </source>
</evidence>
<dbReference type="AlphaFoldDB" id="A0A2D0SYT1"/>
<dbReference type="Gene3D" id="3.30.450.20">
    <property type="entry name" value="PAS domain"/>
    <property type="match status" value="2"/>
</dbReference>
<dbReference type="PROSITE" id="PS50888">
    <property type="entry name" value="BHLH"/>
    <property type="match status" value="1"/>
</dbReference>
<comment type="subcellular location">
    <subcellularLocation>
        <location evidence="1">Nucleus</location>
    </subcellularLocation>
</comment>
<evidence type="ECO:0000313" key="13">
    <source>
        <dbReference type="Proteomes" id="UP000221080"/>
    </source>
</evidence>
<dbReference type="InterPro" id="IPR000014">
    <property type="entry name" value="PAS"/>
</dbReference>
<dbReference type="GO" id="GO:0005634">
    <property type="term" value="C:nucleus"/>
    <property type="evidence" value="ECO:0007669"/>
    <property type="project" value="UniProtKB-SubCell"/>
</dbReference>
<keyword evidence="2" id="KW-0677">Repeat</keyword>
<feature type="domain" description="PAS" evidence="11">
    <location>
        <begin position="74"/>
        <end position="139"/>
    </location>
</feature>
<dbReference type="GO" id="GO:0048513">
    <property type="term" value="P:animal organ development"/>
    <property type="evidence" value="ECO:0007669"/>
    <property type="project" value="UniProtKB-ARBA"/>
</dbReference>
<dbReference type="InterPro" id="IPR056192">
    <property type="entry name" value="bHLH_NPAS4"/>
</dbReference>
<dbReference type="GeneID" id="108278556"/>
<dbReference type="PROSITE" id="PS50112">
    <property type="entry name" value="PAS"/>
    <property type="match status" value="1"/>
</dbReference>
<dbReference type="CTD" id="100534657"/>
<dbReference type="Proteomes" id="UP000221080">
    <property type="component" value="Chromosome 18"/>
</dbReference>
<dbReference type="GO" id="GO:0000977">
    <property type="term" value="F:RNA polymerase II transcription regulatory region sequence-specific DNA binding"/>
    <property type="evidence" value="ECO:0007669"/>
    <property type="project" value="TreeGrafter"/>
</dbReference>
<evidence type="ECO:0000256" key="5">
    <source>
        <dbReference type="ARBA" id="ARBA00023015"/>
    </source>
</evidence>
<dbReference type="GO" id="GO:0000981">
    <property type="term" value="F:DNA-binding transcription factor activity, RNA polymerase II-specific"/>
    <property type="evidence" value="ECO:0007669"/>
    <property type="project" value="TreeGrafter"/>
</dbReference>
<dbReference type="SMART" id="SM00091">
    <property type="entry name" value="PAS"/>
    <property type="match status" value="2"/>
</dbReference>
<dbReference type="PANTHER" id="PTHR23043">
    <property type="entry name" value="HYPOXIA-INDUCIBLE FACTOR 1 ALPHA"/>
    <property type="match status" value="1"/>
</dbReference>
<evidence type="ECO:0000256" key="10">
    <source>
        <dbReference type="SAM" id="MobiDB-lite"/>
    </source>
</evidence>
<evidence type="ECO:0000256" key="8">
    <source>
        <dbReference type="ARBA" id="ARBA00023163"/>
    </source>
</evidence>
<dbReference type="GO" id="GO:0007399">
    <property type="term" value="P:nervous system development"/>
    <property type="evidence" value="ECO:0007669"/>
    <property type="project" value="UniProtKB-KW"/>
</dbReference>
<evidence type="ECO:0000256" key="6">
    <source>
        <dbReference type="ARBA" id="ARBA00023125"/>
    </source>
</evidence>
<feature type="region of interest" description="Disordered" evidence="10">
    <location>
        <begin position="685"/>
        <end position="708"/>
    </location>
</feature>
<evidence type="ECO:0000256" key="2">
    <source>
        <dbReference type="ARBA" id="ARBA00022737"/>
    </source>
</evidence>
<sequence>MYRSTKGASKARRDQINAEIRNLKDLLPISDADKARLSYLHIMSLACMYTRKSVFFSQDLSASRSQEVNPSFMSIPELSELMNTLPGFLLLLTSEGKLLYLSNNVTEHLGHSMVDLVSQSDSVYDIIDPADHFVMRSNLVPVTTPDTERLFRCRFNTSKFVRRQGSGNKVTLVRARCLPLPYHASSYWTSNAVWVCFCSPLELQASNPAGTRNPLPTPPAEQAFQLTSFHSQHSRDMRIQMAQECVSVYLGYDVDTLRSRSWYSLLHPRDLSHASAQHCALLREGGERQVEMVVQVEAADHSWVWLYMILHLQTGEHPITCQNYVISESEAWSVREQLNSDQHQLALLYQDGLAQQFSQPLSSPEQVFTPSSSGLSAQSFDFSFSVSGRSSSEELPGTSTFHSGLPLGSGPCPNFSLDENDFSQQHGSHQICLPESTKFPTRSASTPLSSLTVMANMACPATQNLVPLAPLSNLCMSKPHSIGELLCTPPYTPRLGGGRFMFGEDFFKPDSASTVTQTMHSVNHPTSHSIDVGVTLSVQHGSRALYEKLPPTPDSRANDECFLMTLPEIRGPLYVDVPHSIHHGPPEGLLTPEASPTEQRCPGFFAQQAKDEREKMEISLLAQYLSSVAEGFWKDHSPSTHPSSPVLQQQNSKPLTTDFPPTMCCGDSQSSLDQEEISLLQEKIANPPPAPYFSSPSPPPLPHSSIEHTPPAPVSTCSPGYIQEEALVGVQHLCSVQSTHCTSMVGGRSLESGAQDEGKVSMESIMDDEMTLSTSPQSTPAPENDPTSGLACAQSLLEELVNMESVFEAADSMNPALRQQPELYQLPFQEPPQHFYQDGTSDHMF</sequence>
<dbReference type="RefSeq" id="XP_017347495.1">
    <property type="nucleotide sequence ID" value="XM_017492006.3"/>
</dbReference>
<feature type="region of interest" description="Disordered" evidence="10">
    <location>
        <begin position="634"/>
        <end position="672"/>
    </location>
</feature>
<feature type="compositionally biased region" description="Polar residues" evidence="10">
    <location>
        <begin position="639"/>
        <end position="655"/>
    </location>
</feature>
<proteinExistence type="predicted"/>
<evidence type="ECO:0000256" key="3">
    <source>
        <dbReference type="ARBA" id="ARBA00022782"/>
    </source>
</evidence>
<evidence type="ECO:0000256" key="9">
    <source>
        <dbReference type="ARBA" id="ARBA00023242"/>
    </source>
</evidence>
<evidence type="ECO:0000256" key="4">
    <source>
        <dbReference type="ARBA" id="ARBA00022902"/>
    </source>
</evidence>